<sequence>MERSTAAVKGSKDIVSMLVGFGVDLECQDNEGHACPVAFGSGGWRRRWTVEVVVGKGANVKAKSSPAGATLSV</sequence>
<reference evidence="1 2" key="1">
    <citation type="journal article" date="2024" name="Plant Biotechnol. J.">
        <title>Genome and CRISPR/Cas9 system of a widespread forest tree (Populus alba) in the world.</title>
        <authorList>
            <person name="Liu Y.J."/>
            <person name="Jiang P.F."/>
            <person name="Han X.M."/>
            <person name="Li X.Y."/>
            <person name="Wang H.M."/>
            <person name="Wang Y.J."/>
            <person name="Wang X.X."/>
            <person name="Zeng Q.Y."/>
        </authorList>
    </citation>
    <scope>NUCLEOTIDE SEQUENCE [LARGE SCALE GENOMIC DNA]</scope>
    <source>
        <strain evidence="2">cv. PAL-ZL1</strain>
    </source>
</reference>
<proteinExistence type="predicted"/>
<comment type="caution">
    <text evidence="1">The sequence shown here is derived from an EMBL/GenBank/DDBJ whole genome shotgun (WGS) entry which is preliminary data.</text>
</comment>
<accession>A0ACC4BT47</accession>
<dbReference type="Proteomes" id="UP000309997">
    <property type="component" value="Unassembled WGS sequence"/>
</dbReference>
<name>A0ACC4BT47_POPAL</name>
<dbReference type="EMBL" id="RCHU02000008">
    <property type="protein sequence ID" value="KAL3581689.1"/>
    <property type="molecule type" value="Genomic_DNA"/>
</dbReference>
<protein>
    <submittedName>
        <fullName evidence="1">Uncharacterized protein</fullName>
    </submittedName>
</protein>
<keyword evidence="2" id="KW-1185">Reference proteome</keyword>
<gene>
    <name evidence="1" type="ORF">D5086_016021</name>
</gene>
<organism evidence="1 2">
    <name type="scientific">Populus alba</name>
    <name type="common">White poplar</name>
    <dbReference type="NCBI Taxonomy" id="43335"/>
    <lineage>
        <taxon>Eukaryota</taxon>
        <taxon>Viridiplantae</taxon>
        <taxon>Streptophyta</taxon>
        <taxon>Embryophyta</taxon>
        <taxon>Tracheophyta</taxon>
        <taxon>Spermatophyta</taxon>
        <taxon>Magnoliopsida</taxon>
        <taxon>eudicotyledons</taxon>
        <taxon>Gunneridae</taxon>
        <taxon>Pentapetalae</taxon>
        <taxon>rosids</taxon>
        <taxon>fabids</taxon>
        <taxon>Malpighiales</taxon>
        <taxon>Salicaceae</taxon>
        <taxon>Saliceae</taxon>
        <taxon>Populus</taxon>
    </lineage>
</organism>
<evidence type="ECO:0000313" key="2">
    <source>
        <dbReference type="Proteomes" id="UP000309997"/>
    </source>
</evidence>
<evidence type="ECO:0000313" key="1">
    <source>
        <dbReference type="EMBL" id="KAL3581689.1"/>
    </source>
</evidence>